<feature type="transmembrane region" description="Helical" evidence="7">
    <location>
        <begin position="124"/>
        <end position="145"/>
    </location>
</feature>
<dbReference type="InterPro" id="IPR051393">
    <property type="entry name" value="ABC_transporter_permease"/>
</dbReference>
<comment type="similarity">
    <text evidence="7">Belongs to the binding-protein-dependent transport system permease family.</text>
</comment>
<keyword evidence="6 7" id="KW-0472">Membrane</keyword>
<dbReference type="Proteomes" id="UP000553963">
    <property type="component" value="Unassembled WGS sequence"/>
</dbReference>
<dbReference type="AlphaFoldDB" id="A0A840AKF1"/>
<evidence type="ECO:0000256" key="6">
    <source>
        <dbReference type="ARBA" id="ARBA00023136"/>
    </source>
</evidence>
<dbReference type="EMBL" id="JACIDS010000002">
    <property type="protein sequence ID" value="MBB3930789.1"/>
    <property type="molecule type" value="Genomic_DNA"/>
</dbReference>
<dbReference type="Gene3D" id="1.10.3720.10">
    <property type="entry name" value="MetI-like"/>
    <property type="match status" value="1"/>
</dbReference>
<evidence type="ECO:0000256" key="4">
    <source>
        <dbReference type="ARBA" id="ARBA00022692"/>
    </source>
</evidence>
<dbReference type="PROSITE" id="PS50928">
    <property type="entry name" value="ABC_TM1"/>
    <property type="match status" value="1"/>
</dbReference>
<reference evidence="10 11" key="1">
    <citation type="submission" date="2020-08" db="EMBL/GenBank/DDBJ databases">
        <title>Genomic Encyclopedia of Type Strains, Phase IV (KMG-IV): sequencing the most valuable type-strain genomes for metagenomic binning, comparative biology and taxonomic classification.</title>
        <authorList>
            <person name="Goeker M."/>
        </authorList>
    </citation>
    <scope>NUCLEOTIDE SEQUENCE [LARGE SCALE GENOMIC DNA]</scope>
    <source>
        <strain evidence="10 11">DSM 25966</strain>
    </source>
</reference>
<evidence type="ECO:0000256" key="7">
    <source>
        <dbReference type="RuleBase" id="RU363032"/>
    </source>
</evidence>
<keyword evidence="11" id="KW-1185">Reference proteome</keyword>
<evidence type="ECO:0000256" key="8">
    <source>
        <dbReference type="SAM" id="MobiDB-lite"/>
    </source>
</evidence>
<evidence type="ECO:0000313" key="10">
    <source>
        <dbReference type="EMBL" id="MBB3930789.1"/>
    </source>
</evidence>
<dbReference type="PANTHER" id="PTHR30193:SF37">
    <property type="entry name" value="INNER MEMBRANE ABC TRANSPORTER PERMEASE PROTEIN YCJO"/>
    <property type="match status" value="1"/>
</dbReference>
<keyword evidence="3" id="KW-1003">Cell membrane</keyword>
<evidence type="ECO:0000256" key="5">
    <source>
        <dbReference type="ARBA" id="ARBA00022989"/>
    </source>
</evidence>
<proteinExistence type="inferred from homology"/>
<name>A0A840AKF1_9HYPH</name>
<evidence type="ECO:0000313" key="11">
    <source>
        <dbReference type="Proteomes" id="UP000553963"/>
    </source>
</evidence>
<evidence type="ECO:0000256" key="1">
    <source>
        <dbReference type="ARBA" id="ARBA00004651"/>
    </source>
</evidence>
<gene>
    <name evidence="10" type="ORF">GGR25_001828</name>
</gene>
<accession>A0A840AKF1</accession>
<dbReference type="InterPro" id="IPR000515">
    <property type="entry name" value="MetI-like"/>
</dbReference>
<feature type="domain" description="ABC transmembrane type-1" evidence="9">
    <location>
        <begin position="86"/>
        <end position="300"/>
    </location>
</feature>
<dbReference type="InterPro" id="IPR035906">
    <property type="entry name" value="MetI-like_sf"/>
</dbReference>
<dbReference type="PANTHER" id="PTHR30193">
    <property type="entry name" value="ABC TRANSPORTER PERMEASE PROTEIN"/>
    <property type="match status" value="1"/>
</dbReference>
<keyword evidence="4 7" id="KW-0812">Transmembrane</keyword>
<sequence length="309" mass="34358">MAATISPSVTTSRPARAGRGKPIDRQWSVPYRFLLPYLVVFAIFWLWPLIDSFLLSFQNTRVNPWTVDVAVNWRRLWVDQAFHAALRNTLIVLVLQVPIMLALATAIALALDSPKLAARPLFRFAFFAPIVVSDVAYSVVFRLLFNGQYGAVNQALTAIGLPALDWLHDPTWMMATIIIAVTWRWTGYNAIIILAGLQTIPKDLYEAAAIDGAGAWRRFRHITLPLLKPVIVFALVLSVIGTMQLFTEPWLITDAQSSGVSIEMLGTYLFKQGFRNLNFGYASAIAYTIAAMAAAMAAFNLLLARRSPT</sequence>
<feature type="transmembrane region" description="Helical" evidence="7">
    <location>
        <begin position="29"/>
        <end position="50"/>
    </location>
</feature>
<keyword evidence="5 7" id="KW-1133">Transmembrane helix</keyword>
<organism evidence="10 11">
    <name type="scientific">Kaistia hirudinis</name>
    <dbReference type="NCBI Taxonomy" id="1293440"/>
    <lineage>
        <taxon>Bacteria</taxon>
        <taxon>Pseudomonadati</taxon>
        <taxon>Pseudomonadota</taxon>
        <taxon>Alphaproteobacteria</taxon>
        <taxon>Hyphomicrobiales</taxon>
        <taxon>Kaistiaceae</taxon>
        <taxon>Kaistia</taxon>
    </lineage>
</organism>
<feature type="transmembrane region" description="Helical" evidence="7">
    <location>
        <begin position="172"/>
        <end position="197"/>
    </location>
</feature>
<dbReference type="RefSeq" id="WP_183398412.1">
    <property type="nucleotide sequence ID" value="NZ_JACIDS010000002.1"/>
</dbReference>
<feature type="transmembrane region" description="Helical" evidence="7">
    <location>
        <begin position="90"/>
        <end position="112"/>
    </location>
</feature>
<evidence type="ECO:0000256" key="2">
    <source>
        <dbReference type="ARBA" id="ARBA00022448"/>
    </source>
</evidence>
<keyword evidence="2 7" id="KW-0813">Transport</keyword>
<dbReference type="CDD" id="cd06261">
    <property type="entry name" value="TM_PBP2"/>
    <property type="match status" value="1"/>
</dbReference>
<feature type="region of interest" description="Disordered" evidence="8">
    <location>
        <begin position="1"/>
        <end position="21"/>
    </location>
</feature>
<evidence type="ECO:0000259" key="9">
    <source>
        <dbReference type="PROSITE" id="PS50928"/>
    </source>
</evidence>
<feature type="compositionally biased region" description="Polar residues" evidence="8">
    <location>
        <begin position="1"/>
        <end position="13"/>
    </location>
</feature>
<evidence type="ECO:0000256" key="3">
    <source>
        <dbReference type="ARBA" id="ARBA00022475"/>
    </source>
</evidence>
<comment type="caution">
    <text evidence="10">The sequence shown here is derived from an EMBL/GenBank/DDBJ whole genome shotgun (WGS) entry which is preliminary data.</text>
</comment>
<dbReference type="SUPFAM" id="SSF161098">
    <property type="entry name" value="MetI-like"/>
    <property type="match status" value="1"/>
</dbReference>
<protein>
    <submittedName>
        <fullName evidence="10">Lactose/L-arabinose transport system permease protein</fullName>
    </submittedName>
</protein>
<feature type="transmembrane region" description="Helical" evidence="7">
    <location>
        <begin position="226"/>
        <end position="246"/>
    </location>
</feature>
<dbReference type="GO" id="GO:0055085">
    <property type="term" value="P:transmembrane transport"/>
    <property type="evidence" value="ECO:0007669"/>
    <property type="project" value="InterPro"/>
</dbReference>
<feature type="transmembrane region" description="Helical" evidence="7">
    <location>
        <begin position="279"/>
        <end position="303"/>
    </location>
</feature>
<dbReference type="GO" id="GO:0005886">
    <property type="term" value="C:plasma membrane"/>
    <property type="evidence" value="ECO:0007669"/>
    <property type="project" value="UniProtKB-SubCell"/>
</dbReference>
<comment type="subcellular location">
    <subcellularLocation>
        <location evidence="1 7">Cell membrane</location>
        <topology evidence="1 7">Multi-pass membrane protein</topology>
    </subcellularLocation>
</comment>
<dbReference type="Pfam" id="PF00528">
    <property type="entry name" value="BPD_transp_1"/>
    <property type="match status" value="1"/>
</dbReference>